<reference evidence="1" key="1">
    <citation type="journal article" date="2020" name="Stud. Mycol.">
        <title>101 Dothideomycetes genomes: a test case for predicting lifestyles and emergence of pathogens.</title>
        <authorList>
            <person name="Haridas S."/>
            <person name="Albert R."/>
            <person name="Binder M."/>
            <person name="Bloem J."/>
            <person name="Labutti K."/>
            <person name="Salamov A."/>
            <person name="Andreopoulos B."/>
            <person name="Baker S."/>
            <person name="Barry K."/>
            <person name="Bills G."/>
            <person name="Bluhm B."/>
            <person name="Cannon C."/>
            <person name="Castanera R."/>
            <person name="Culley D."/>
            <person name="Daum C."/>
            <person name="Ezra D."/>
            <person name="Gonzalez J."/>
            <person name="Henrissat B."/>
            <person name="Kuo A."/>
            <person name="Liang C."/>
            <person name="Lipzen A."/>
            <person name="Lutzoni F."/>
            <person name="Magnuson J."/>
            <person name="Mondo S."/>
            <person name="Nolan M."/>
            <person name="Ohm R."/>
            <person name="Pangilinan J."/>
            <person name="Park H.-J."/>
            <person name="Ramirez L."/>
            <person name="Alfaro M."/>
            <person name="Sun H."/>
            <person name="Tritt A."/>
            <person name="Yoshinaga Y."/>
            <person name="Zwiers L.-H."/>
            <person name="Turgeon B."/>
            <person name="Goodwin S."/>
            <person name="Spatafora J."/>
            <person name="Crous P."/>
            <person name="Grigoriev I."/>
        </authorList>
    </citation>
    <scope>NUCLEOTIDE SEQUENCE</scope>
    <source>
        <strain evidence="1">CBS 675.92</strain>
    </source>
</reference>
<proteinExistence type="predicted"/>
<protein>
    <submittedName>
        <fullName evidence="1">Uncharacterized protein</fullName>
    </submittedName>
</protein>
<accession>A0A6A5U3N1</accession>
<dbReference type="Proteomes" id="UP000800035">
    <property type="component" value="Unassembled WGS sequence"/>
</dbReference>
<dbReference type="EMBL" id="ML976984">
    <property type="protein sequence ID" value="KAF1959485.1"/>
    <property type="molecule type" value="Genomic_DNA"/>
</dbReference>
<organism evidence="1 2">
    <name type="scientific">Byssothecium circinans</name>
    <dbReference type="NCBI Taxonomy" id="147558"/>
    <lineage>
        <taxon>Eukaryota</taxon>
        <taxon>Fungi</taxon>
        <taxon>Dikarya</taxon>
        <taxon>Ascomycota</taxon>
        <taxon>Pezizomycotina</taxon>
        <taxon>Dothideomycetes</taxon>
        <taxon>Pleosporomycetidae</taxon>
        <taxon>Pleosporales</taxon>
        <taxon>Massarineae</taxon>
        <taxon>Massarinaceae</taxon>
        <taxon>Byssothecium</taxon>
    </lineage>
</organism>
<gene>
    <name evidence="1" type="ORF">CC80DRAFT_544933</name>
</gene>
<keyword evidence="2" id="KW-1185">Reference proteome</keyword>
<evidence type="ECO:0000313" key="2">
    <source>
        <dbReference type="Proteomes" id="UP000800035"/>
    </source>
</evidence>
<evidence type="ECO:0000313" key="1">
    <source>
        <dbReference type="EMBL" id="KAF1959485.1"/>
    </source>
</evidence>
<name>A0A6A5U3N1_9PLEO</name>
<dbReference type="AlphaFoldDB" id="A0A6A5U3N1"/>
<sequence>MAIQRARQWIDKYAVAAKETEEFAKEGRKEWVVVQDIAETLAYAPKVDGLVFEGRDFFAEQPIKVVYYRYPGIFCMTGT</sequence>